<reference evidence="2 3" key="1">
    <citation type="journal article" date="2016" name="Front. Microbiol.">
        <title>Comprehensive Phylogenetic Analysis of Bovine Non-aureus Staphylococci Species Based on Whole-Genome Sequencing.</title>
        <authorList>
            <person name="Naushad S."/>
            <person name="Barkema H.W."/>
            <person name="Luby C."/>
            <person name="Condas L.A."/>
            <person name="Nobrega D.B."/>
            <person name="Carson D.A."/>
            <person name="De Buck J."/>
        </authorList>
    </citation>
    <scope>NUCLEOTIDE SEQUENCE [LARGE SCALE GENOMIC DNA]</scope>
    <source>
        <strain evidence="2 3">SNUC 3829</strain>
    </source>
</reference>
<dbReference type="AlphaFoldDB" id="A0A2T4LJU7"/>
<dbReference type="GO" id="GO:0005829">
    <property type="term" value="C:cytosol"/>
    <property type="evidence" value="ECO:0007669"/>
    <property type="project" value="TreeGrafter"/>
</dbReference>
<evidence type="ECO:0000259" key="1">
    <source>
        <dbReference type="Pfam" id="PF00668"/>
    </source>
</evidence>
<dbReference type="Gene3D" id="3.30.559.10">
    <property type="entry name" value="Chloramphenicol acetyltransferase-like domain"/>
    <property type="match status" value="1"/>
</dbReference>
<feature type="domain" description="Condensation" evidence="1">
    <location>
        <begin position="8"/>
        <end position="123"/>
    </location>
</feature>
<dbReference type="SUPFAM" id="SSF52777">
    <property type="entry name" value="CoA-dependent acyltransferases"/>
    <property type="match status" value="1"/>
</dbReference>
<gene>
    <name evidence="2" type="ORF">BUY34_15020</name>
</gene>
<accession>A0A2T4LJU7</accession>
<dbReference type="InterPro" id="IPR001242">
    <property type="entry name" value="Condensation_dom"/>
</dbReference>
<dbReference type="RefSeq" id="WP_133170935.1">
    <property type="nucleotide sequence ID" value="NZ_PYZR01000616.1"/>
</dbReference>
<dbReference type="InterPro" id="IPR023213">
    <property type="entry name" value="CAT-like_dom_sf"/>
</dbReference>
<name>A0A2T4LJU7_9STAP</name>
<dbReference type="Pfam" id="PF00668">
    <property type="entry name" value="Condensation"/>
    <property type="match status" value="1"/>
</dbReference>
<organism evidence="2 3">
    <name type="scientific">Staphylococcus cohnii</name>
    <dbReference type="NCBI Taxonomy" id="29382"/>
    <lineage>
        <taxon>Bacteria</taxon>
        <taxon>Bacillati</taxon>
        <taxon>Bacillota</taxon>
        <taxon>Bacilli</taxon>
        <taxon>Bacillales</taxon>
        <taxon>Staphylococcaceae</taxon>
        <taxon>Staphylococcus</taxon>
        <taxon>Staphylococcus cohnii species complex</taxon>
    </lineage>
</organism>
<dbReference type="GO" id="GO:0003824">
    <property type="term" value="F:catalytic activity"/>
    <property type="evidence" value="ECO:0007669"/>
    <property type="project" value="InterPro"/>
</dbReference>
<dbReference type="PANTHER" id="PTHR45527">
    <property type="entry name" value="NONRIBOSOMAL PEPTIDE SYNTHETASE"/>
    <property type="match status" value="1"/>
</dbReference>
<dbReference type="GO" id="GO:0043041">
    <property type="term" value="P:amino acid activation for nonribosomal peptide biosynthetic process"/>
    <property type="evidence" value="ECO:0007669"/>
    <property type="project" value="TreeGrafter"/>
</dbReference>
<dbReference type="GO" id="GO:0031177">
    <property type="term" value="F:phosphopantetheine binding"/>
    <property type="evidence" value="ECO:0007669"/>
    <property type="project" value="TreeGrafter"/>
</dbReference>
<dbReference type="Proteomes" id="UP000241208">
    <property type="component" value="Unassembled WGS sequence"/>
</dbReference>
<sequence length="123" mass="14143">MCKRNRYQNQALAPLTVQYKDYSEWMHNRDMSAQRAFWLAQFEEEAPVLDLPYDRARPNKQSFVGGTVSVDVPAKITQDIHHLAQEAGSTDYMILVSSFMVLLHKYSRQEDIVIGSPISGRTH</sequence>
<evidence type="ECO:0000313" key="3">
    <source>
        <dbReference type="Proteomes" id="UP000241208"/>
    </source>
</evidence>
<dbReference type="GO" id="GO:0044550">
    <property type="term" value="P:secondary metabolite biosynthetic process"/>
    <property type="evidence" value="ECO:0007669"/>
    <property type="project" value="TreeGrafter"/>
</dbReference>
<dbReference type="Gene3D" id="3.30.559.30">
    <property type="entry name" value="Nonribosomal peptide synthetase, condensation domain"/>
    <property type="match status" value="1"/>
</dbReference>
<dbReference type="EMBL" id="PYZR01000616">
    <property type="protein sequence ID" value="PTF51506.1"/>
    <property type="molecule type" value="Genomic_DNA"/>
</dbReference>
<proteinExistence type="predicted"/>
<protein>
    <recommendedName>
        <fullName evidence="1">Condensation domain-containing protein</fullName>
    </recommendedName>
</protein>
<dbReference type="GO" id="GO:0008610">
    <property type="term" value="P:lipid biosynthetic process"/>
    <property type="evidence" value="ECO:0007669"/>
    <property type="project" value="UniProtKB-ARBA"/>
</dbReference>
<evidence type="ECO:0000313" key="2">
    <source>
        <dbReference type="EMBL" id="PTF51506.1"/>
    </source>
</evidence>
<comment type="caution">
    <text evidence="2">The sequence shown here is derived from an EMBL/GenBank/DDBJ whole genome shotgun (WGS) entry which is preliminary data.</text>
</comment>
<feature type="non-terminal residue" evidence="2">
    <location>
        <position position="123"/>
    </location>
</feature>
<dbReference type="PANTHER" id="PTHR45527:SF1">
    <property type="entry name" value="FATTY ACID SYNTHASE"/>
    <property type="match status" value="1"/>
</dbReference>